<comment type="caution">
    <text evidence="2">The sequence shown here is derived from an EMBL/GenBank/DDBJ whole genome shotgun (WGS) entry which is preliminary data.</text>
</comment>
<evidence type="ECO:0000313" key="3">
    <source>
        <dbReference type="Proteomes" id="UP001642464"/>
    </source>
</evidence>
<name>A0ABP0LIC6_9DINO</name>
<gene>
    <name evidence="2" type="ORF">SCF082_LOCUS22567</name>
</gene>
<dbReference type="EMBL" id="CAXAMM010016224">
    <property type="protein sequence ID" value="CAK9038344.1"/>
    <property type="molecule type" value="Genomic_DNA"/>
</dbReference>
<reference evidence="2 3" key="1">
    <citation type="submission" date="2024-02" db="EMBL/GenBank/DDBJ databases">
        <authorList>
            <person name="Chen Y."/>
            <person name="Shah S."/>
            <person name="Dougan E. K."/>
            <person name="Thang M."/>
            <person name="Chan C."/>
        </authorList>
    </citation>
    <scope>NUCLEOTIDE SEQUENCE [LARGE SCALE GENOMIC DNA]</scope>
</reference>
<dbReference type="Proteomes" id="UP001642464">
    <property type="component" value="Unassembled WGS sequence"/>
</dbReference>
<keyword evidence="3" id="KW-1185">Reference proteome</keyword>
<protein>
    <submittedName>
        <fullName evidence="2">Uncharacterized protein</fullName>
    </submittedName>
</protein>
<evidence type="ECO:0000256" key="1">
    <source>
        <dbReference type="SAM" id="Coils"/>
    </source>
</evidence>
<organism evidence="2 3">
    <name type="scientific">Durusdinium trenchii</name>
    <dbReference type="NCBI Taxonomy" id="1381693"/>
    <lineage>
        <taxon>Eukaryota</taxon>
        <taxon>Sar</taxon>
        <taxon>Alveolata</taxon>
        <taxon>Dinophyceae</taxon>
        <taxon>Suessiales</taxon>
        <taxon>Symbiodiniaceae</taxon>
        <taxon>Durusdinium</taxon>
    </lineage>
</organism>
<keyword evidence="1" id="KW-0175">Coiled coil</keyword>
<feature type="coiled-coil region" evidence="1">
    <location>
        <begin position="250"/>
        <end position="319"/>
    </location>
</feature>
<evidence type="ECO:0000313" key="2">
    <source>
        <dbReference type="EMBL" id="CAK9038344.1"/>
    </source>
</evidence>
<sequence length="406" mass="46342">MAVASVVCPELGSSVQSIVTSAPHCTPRPMTTVRSVPEIMTTRPPTTHISRVVTQPVAQPETTVTSVTTQSTDMVAQLQGQVNYWHQRFHDVETCFYQAKMQLSSVSEREQCLQAKIMQLETCHNHATDELCSLRLLIEEREVSLQDARKELALKQQELEAEKRFRQDELQRQSLRIEQRKATEAKLVETQRLLDGAWKDNKALQCQLQSMEHQLQMRGEEVNRLLVELTEERNLYHATVAENCVLQQKIKSLEEVVSEKESSLQFLEATCKQLSSELSDERKSHHAAVAETCELRQKVKALQEESAEHQRLADFWKSERDMWFCRSNHLEELNGRLHAGLHQIANDPQLIPMPPAHPPITPRPLICTRRSIEPVHVEHVHIEPVQPVQPVQLEIHTGHTGGYASS</sequence>
<proteinExistence type="predicted"/>
<feature type="coiled-coil region" evidence="1">
    <location>
        <begin position="138"/>
        <end position="169"/>
    </location>
</feature>
<accession>A0ABP0LIC6</accession>